<dbReference type="Proteomes" id="UP000238034">
    <property type="component" value="Unassembled WGS sequence"/>
</dbReference>
<accession>A0A2T0U9G2</accession>
<dbReference type="OrthoDB" id="663842at2"/>
<evidence type="ECO:0000313" key="1">
    <source>
        <dbReference type="EMBL" id="PRY54560.1"/>
    </source>
</evidence>
<protein>
    <submittedName>
        <fullName evidence="1">Uncharacterized protein</fullName>
    </submittedName>
</protein>
<keyword evidence="2" id="KW-1185">Reference proteome</keyword>
<evidence type="ECO:0000313" key="2">
    <source>
        <dbReference type="Proteomes" id="UP000238034"/>
    </source>
</evidence>
<name>A0A2T0U9G2_9SPHI</name>
<dbReference type="AlphaFoldDB" id="A0A2T0U9G2"/>
<sequence length="170" mass="19628">MIKFFLLFLLFPLSVSSTELDKVRVQFYQAVENKEVAGKFFERMKLEQGISPVHLAYYGSAQTLMGKHAWNPYQKLTYLKSGMEVLSTASKKVPENLEIRFLRFSIEHYLPGFLGMSKHLDEDRKKIVSLVQKRQFGSLPKAVLKDMVTFVIKSGRAKGEELDILNQFMK</sequence>
<dbReference type="RefSeq" id="WP_106291855.1">
    <property type="nucleotide sequence ID" value="NZ_PVTH01000002.1"/>
</dbReference>
<organism evidence="1 2">
    <name type="scientific">Arcticibacter pallidicorallinus</name>
    <dbReference type="NCBI Taxonomy" id="1259464"/>
    <lineage>
        <taxon>Bacteria</taxon>
        <taxon>Pseudomonadati</taxon>
        <taxon>Bacteroidota</taxon>
        <taxon>Sphingobacteriia</taxon>
        <taxon>Sphingobacteriales</taxon>
        <taxon>Sphingobacteriaceae</taxon>
        <taxon>Arcticibacter</taxon>
    </lineage>
</organism>
<dbReference type="EMBL" id="PVTH01000002">
    <property type="protein sequence ID" value="PRY54560.1"/>
    <property type="molecule type" value="Genomic_DNA"/>
</dbReference>
<proteinExistence type="predicted"/>
<comment type="caution">
    <text evidence="1">The sequence shown here is derived from an EMBL/GenBank/DDBJ whole genome shotgun (WGS) entry which is preliminary data.</text>
</comment>
<reference evidence="1 2" key="1">
    <citation type="submission" date="2018-03" db="EMBL/GenBank/DDBJ databases">
        <title>Genomic Encyclopedia of Type Strains, Phase III (KMG-III): the genomes of soil and plant-associated and newly described type strains.</title>
        <authorList>
            <person name="Whitman W."/>
        </authorList>
    </citation>
    <scope>NUCLEOTIDE SEQUENCE [LARGE SCALE GENOMIC DNA]</scope>
    <source>
        <strain evidence="1 2">CGMCC 1.9313</strain>
    </source>
</reference>
<gene>
    <name evidence="1" type="ORF">B0I27_102327</name>
</gene>